<reference evidence="1" key="1">
    <citation type="submission" date="2020-06" db="EMBL/GenBank/DDBJ databases">
        <title>Analysis procedures for assessing recovery of high quality, complete, closed genomes from Nanopore long read metagenome sequencing.</title>
        <authorList>
            <person name="Bessarab I."/>
            <person name="Arumugam K."/>
            <person name="Haryono M."/>
            <person name="Liu X."/>
            <person name="Roy S."/>
            <person name="Zuniga-Montanez R.E."/>
            <person name="Qiu G."/>
            <person name="Drautz-Moses D.I."/>
            <person name="Law Y.Y."/>
            <person name="Wuertz S."/>
            <person name="Lauro F.M."/>
            <person name="Huson D.H."/>
            <person name="Williams R.B."/>
        </authorList>
    </citation>
    <scope>NUCLEOTIDE SEQUENCE [LARGE SCALE GENOMIC DNA]</scope>
    <source>
        <strain evidence="1">SSD2</strain>
    </source>
</reference>
<accession>A0A7L6AWV3</accession>
<proteinExistence type="predicted"/>
<dbReference type="Proteomes" id="UP000510621">
    <property type="component" value="Chromosome"/>
</dbReference>
<evidence type="ECO:0000313" key="2">
    <source>
        <dbReference type="Proteomes" id="UP000510621"/>
    </source>
</evidence>
<evidence type="ECO:0000313" key="1">
    <source>
        <dbReference type="EMBL" id="QLQ33437.1"/>
    </source>
</evidence>
<gene>
    <name evidence="1" type="ORF">HZT40_19585</name>
</gene>
<organism evidence="1 2">
    <name type="scientific">Candidatus Thiothrix singaporensis</name>
    <dbReference type="NCBI Taxonomy" id="2799669"/>
    <lineage>
        <taxon>Bacteria</taxon>
        <taxon>Pseudomonadati</taxon>
        <taxon>Pseudomonadota</taxon>
        <taxon>Gammaproteobacteria</taxon>
        <taxon>Thiotrichales</taxon>
        <taxon>Thiotrichaceae</taxon>
        <taxon>Thiothrix</taxon>
    </lineage>
</organism>
<protein>
    <submittedName>
        <fullName evidence="1">Uncharacterized protein</fullName>
    </submittedName>
</protein>
<dbReference type="EMBL" id="CP059265">
    <property type="protein sequence ID" value="QLQ33437.1"/>
    <property type="molecule type" value="Genomic_DNA"/>
</dbReference>
<keyword evidence="2" id="KW-1185">Reference proteome</keyword>
<sequence>MLKLASKLADVPGKDTEVMQLYQQAADKGMLLPSFCWGSAMSRVLALKGYGCCRQVVPKSGGTRGCERPVFLGGLYLNGDGVEKMSKKPWTCT</sequence>
<dbReference type="AlphaFoldDB" id="A0A7L6AWV3"/>
<name>A0A7L6AWV3_9GAMM</name>
<dbReference type="KEGG" id="this:HZT40_19585"/>